<dbReference type="Pfam" id="PF19313">
    <property type="entry name" value="DUF5916"/>
    <property type="match status" value="2"/>
</dbReference>
<proteinExistence type="predicted"/>
<dbReference type="EMBL" id="JH611165">
    <property type="protein sequence ID" value="EJP73596.1"/>
    <property type="molecule type" value="Genomic_DNA"/>
</dbReference>
<dbReference type="Proteomes" id="UP000010116">
    <property type="component" value="Unassembled WGS sequence"/>
</dbReference>
<evidence type="ECO:0000313" key="3">
    <source>
        <dbReference type="EMBL" id="EJP73596.1"/>
    </source>
</evidence>
<protein>
    <recommendedName>
        <fullName evidence="2">DUF5916 domain-containing protein</fullName>
    </recommendedName>
</protein>
<evidence type="ECO:0000256" key="1">
    <source>
        <dbReference type="SAM" id="SignalP"/>
    </source>
</evidence>
<evidence type="ECO:0000259" key="2">
    <source>
        <dbReference type="Pfam" id="PF19313"/>
    </source>
</evidence>
<keyword evidence="1" id="KW-0732">Signal</keyword>
<dbReference type="AlphaFoldDB" id="J5KPD6"/>
<dbReference type="SUPFAM" id="SSF49344">
    <property type="entry name" value="CBD9-like"/>
    <property type="match status" value="1"/>
</dbReference>
<gene>
    <name evidence="3" type="ORF">NT02SARS_0044</name>
</gene>
<dbReference type="InterPro" id="IPR045670">
    <property type="entry name" value="DUF5916"/>
</dbReference>
<accession>J5KPD6</accession>
<feature type="signal peptide" evidence="1">
    <location>
        <begin position="1"/>
        <end position="18"/>
    </location>
</feature>
<organism evidence="3 4">
    <name type="scientific">SAR86 cluster bacterium SAR86B</name>
    <dbReference type="NCBI Taxonomy" id="1123867"/>
    <lineage>
        <taxon>Bacteria</taxon>
        <taxon>Pseudomonadati</taxon>
        <taxon>Pseudomonadota</taxon>
        <taxon>Gammaproteobacteria</taxon>
        <taxon>SAR86 cluster</taxon>
    </lineage>
</organism>
<reference evidence="3 4" key="1">
    <citation type="journal article" date="2012" name="ISME J.">
        <title>Genomic insights to SAR86, an abundant and uncultivated marine bacterial lineage.</title>
        <authorList>
            <person name="Dupont C.L."/>
            <person name="Rusch D.B."/>
            <person name="Yooseph S."/>
            <person name="Lombardo M.J."/>
            <person name="Richter R.A."/>
            <person name="Valas R."/>
            <person name="Novotny M."/>
            <person name="Yee-Greenbaum J."/>
            <person name="Selengut J.D."/>
            <person name="Haft D.H."/>
            <person name="Halpern A.L."/>
            <person name="Lasken R.S."/>
            <person name="Nealson K."/>
            <person name="Friedman R."/>
            <person name="Venter J.C."/>
        </authorList>
    </citation>
    <scope>NUCLEOTIDE SEQUENCE [LARGE SCALE GENOMIC DNA]</scope>
</reference>
<name>J5KPD6_9GAMM</name>
<sequence>MKNIFCFIFASLSFALNAINIDGKLDDQEWSNAEKVDQFYEVFPFSLEPFDKKTEALLYVNQEGIYVGFKNFQDMSLAKKVKTSRDMMTIDSESNVVVIDFNGNALEAYEFLTTLGGALIDGVFQNSNNVNRDWDGNWIASVFEDKNFWSSEIFIPWDVVNMSPVDGEYRKIRIMFGRFYAERSTWVSSDKTSYSRNKFLTKISQREIKNYQTSSIDYFPYISSSSNSVQNINESRIGIDIFWNAGDGSQINAAFNPDFGQAESDDLVVNFTAEETLFTEKRAFFTENQSLFDIADRDKFRIINTRRIGGKPSYICSSFINEDECETSKKTYSDLDYAFRYTKKTGTMDYGILTAKESDEKFSMGKDFLALRARNKINNTTIGYMYTEVEDNIFGTKAYVNAVDFDQYTNDKIRLSSIIFSSKKDNTSGLGFKSSVRYRPNKDTSFHTSLRYFDDELDINDFGYLQRSDYIQLSSRGSIDKNDYDKSSKLASREISAWISYSSDTNGNSNPLMLNPQIEYSYKDGSKLNIFTTLKSSGKDTTITRKNKEFPFIKLKHNMSITIDYEGYITRNLRYDYRFSFDKSPKQNWQNSKGYKKSFYKIGTNYYLDDSITVGGIIIYKKEKEWLRWLNDNNFTSSSLIRKEISFNLDWFIKDRHELRLKSQFIALDSNDPIGISSNGTGYLQINDLNTSSFEIGRSALQIRYKYEIAPLSNLFIIYSRGGDTNIEDEQDGATNLVQDSWLNPSDEIISIKLRLKY</sequence>
<feature type="domain" description="DUF5916" evidence="2">
    <location>
        <begin position="378"/>
        <end position="755"/>
    </location>
</feature>
<dbReference type="Gene3D" id="2.60.40.1190">
    <property type="match status" value="1"/>
</dbReference>
<feature type="chain" id="PRO_5003784331" description="DUF5916 domain-containing protein" evidence="1">
    <location>
        <begin position="19"/>
        <end position="758"/>
    </location>
</feature>
<evidence type="ECO:0000313" key="4">
    <source>
        <dbReference type="Proteomes" id="UP000010116"/>
    </source>
</evidence>
<feature type="domain" description="DUF5916" evidence="2">
    <location>
        <begin position="218"/>
        <end position="335"/>
    </location>
</feature>
<dbReference type="HOGENOM" id="CLU_022024_0_0_6"/>